<evidence type="ECO:0000313" key="10">
    <source>
        <dbReference type="Proteomes" id="UP000256709"/>
    </source>
</evidence>
<name>A0A3E0W062_9MICO</name>
<feature type="domain" description="RimM N-terminal" evidence="7">
    <location>
        <begin position="22"/>
        <end position="107"/>
    </location>
</feature>
<dbReference type="AlphaFoldDB" id="A0A3E0W062"/>
<evidence type="ECO:0000256" key="1">
    <source>
        <dbReference type="ARBA" id="ARBA00022490"/>
    </source>
</evidence>
<keyword evidence="2 5" id="KW-0690">Ribosome biogenesis</keyword>
<feature type="domain" description="Ribosome maturation factor RimM PRC barrel" evidence="8">
    <location>
        <begin position="121"/>
        <end position="186"/>
    </location>
</feature>
<dbReference type="Proteomes" id="UP000256709">
    <property type="component" value="Unassembled WGS sequence"/>
</dbReference>
<proteinExistence type="inferred from homology"/>
<feature type="region of interest" description="Disordered" evidence="6">
    <location>
        <begin position="211"/>
        <end position="257"/>
    </location>
</feature>
<keyword evidence="4 5" id="KW-0143">Chaperone</keyword>
<dbReference type="EMBL" id="NBXA01000011">
    <property type="protein sequence ID" value="RFA14913.1"/>
    <property type="molecule type" value="Genomic_DNA"/>
</dbReference>
<organism evidence="9 10">
    <name type="scientific">Subtercola boreus</name>
    <dbReference type="NCBI Taxonomy" id="120213"/>
    <lineage>
        <taxon>Bacteria</taxon>
        <taxon>Bacillati</taxon>
        <taxon>Actinomycetota</taxon>
        <taxon>Actinomycetes</taxon>
        <taxon>Micrococcales</taxon>
        <taxon>Microbacteriaceae</taxon>
        <taxon>Subtercola</taxon>
    </lineage>
</organism>
<feature type="compositionally biased region" description="Acidic residues" evidence="6">
    <location>
        <begin position="214"/>
        <end position="226"/>
    </location>
</feature>
<dbReference type="PANTHER" id="PTHR33692:SF1">
    <property type="entry name" value="RIBOSOME MATURATION FACTOR RIMM"/>
    <property type="match status" value="1"/>
</dbReference>
<dbReference type="PANTHER" id="PTHR33692">
    <property type="entry name" value="RIBOSOME MATURATION FACTOR RIMM"/>
    <property type="match status" value="1"/>
</dbReference>
<dbReference type="InterPro" id="IPR011961">
    <property type="entry name" value="RimM"/>
</dbReference>
<dbReference type="SUPFAM" id="SSF50346">
    <property type="entry name" value="PRC-barrel domain"/>
    <property type="match status" value="1"/>
</dbReference>
<dbReference type="Gene3D" id="2.30.30.240">
    <property type="entry name" value="PRC-barrel domain"/>
    <property type="match status" value="1"/>
</dbReference>
<evidence type="ECO:0000259" key="7">
    <source>
        <dbReference type="Pfam" id="PF01782"/>
    </source>
</evidence>
<keyword evidence="3 5" id="KW-0698">rRNA processing</keyword>
<keyword evidence="1 5" id="KW-0963">Cytoplasm</keyword>
<evidence type="ECO:0000256" key="2">
    <source>
        <dbReference type="ARBA" id="ARBA00022517"/>
    </source>
</evidence>
<gene>
    <name evidence="5" type="primary">rimM</name>
    <name evidence="9" type="ORF">B7R21_05660</name>
</gene>
<evidence type="ECO:0000256" key="6">
    <source>
        <dbReference type="SAM" id="MobiDB-lite"/>
    </source>
</evidence>
<comment type="caution">
    <text evidence="9">The sequence shown here is derived from an EMBL/GenBank/DDBJ whole genome shotgun (WGS) entry which is preliminary data.</text>
</comment>
<dbReference type="GO" id="GO:0006364">
    <property type="term" value="P:rRNA processing"/>
    <property type="evidence" value="ECO:0007669"/>
    <property type="project" value="UniProtKB-UniRule"/>
</dbReference>
<protein>
    <recommendedName>
        <fullName evidence="5">Ribosome maturation factor RimM</fullName>
    </recommendedName>
</protein>
<dbReference type="InterPro" id="IPR011033">
    <property type="entry name" value="PRC_barrel-like_sf"/>
</dbReference>
<dbReference type="GO" id="GO:0043022">
    <property type="term" value="F:ribosome binding"/>
    <property type="evidence" value="ECO:0007669"/>
    <property type="project" value="InterPro"/>
</dbReference>
<comment type="subcellular location">
    <subcellularLocation>
        <location evidence="5">Cytoplasm</location>
    </subcellularLocation>
</comment>
<evidence type="ECO:0000313" key="9">
    <source>
        <dbReference type="EMBL" id="RFA14913.1"/>
    </source>
</evidence>
<evidence type="ECO:0000259" key="8">
    <source>
        <dbReference type="Pfam" id="PF24986"/>
    </source>
</evidence>
<comment type="similarity">
    <text evidence="5">Belongs to the RimM family.</text>
</comment>
<dbReference type="GO" id="GO:0005840">
    <property type="term" value="C:ribosome"/>
    <property type="evidence" value="ECO:0007669"/>
    <property type="project" value="InterPro"/>
</dbReference>
<dbReference type="Pfam" id="PF01782">
    <property type="entry name" value="RimM"/>
    <property type="match status" value="1"/>
</dbReference>
<comment type="function">
    <text evidence="5">An accessory protein needed during the final step in the assembly of 30S ribosomal subunit, possibly for assembly of the head region. Essential for efficient processing of 16S rRNA. May be needed both before and after RbfA during the maturation of 16S rRNA. It has affinity for free ribosomal 30S subunits but not for 70S ribosomes.</text>
</comment>
<dbReference type="InterPro" id="IPR009000">
    <property type="entry name" value="Transl_B-barrel_sf"/>
</dbReference>
<comment type="subunit">
    <text evidence="5">Binds ribosomal protein uS19.</text>
</comment>
<evidence type="ECO:0000256" key="4">
    <source>
        <dbReference type="ARBA" id="ARBA00023186"/>
    </source>
</evidence>
<dbReference type="GO" id="GO:0042274">
    <property type="term" value="P:ribosomal small subunit biogenesis"/>
    <property type="evidence" value="ECO:0007669"/>
    <property type="project" value="UniProtKB-UniRule"/>
</dbReference>
<reference evidence="9 10" key="1">
    <citation type="submission" date="2017-04" db="EMBL/GenBank/DDBJ databases">
        <title>Comparative genome analysis of Subtercola boreus.</title>
        <authorList>
            <person name="Cho Y.-J."/>
            <person name="Cho A."/>
            <person name="Kim O.-S."/>
            <person name="Lee J.-I."/>
        </authorList>
    </citation>
    <scope>NUCLEOTIDE SEQUENCE [LARGE SCALE GENOMIC DNA]</scope>
    <source>
        <strain evidence="9 10">P27444</strain>
    </source>
</reference>
<evidence type="ECO:0000256" key="3">
    <source>
        <dbReference type="ARBA" id="ARBA00022552"/>
    </source>
</evidence>
<sequence length="257" mass="26954">MASAFVLTWLIQISKNETQLRVGRLTKAHGLKGAIKLEMFTDDPERRFVPGSVFTLQVPTTSPWHGKTLELAELRWYNGHPVGFFVGVPDRTAAESLAKAILWIDHDLTEVTDEEDAWFDHQLVGLAVVRDGVRIGTMTQIDHLPAQDLLHVSTVSGEVLVPFVKAIVPAVDVAGGTITVTPPPGLFEDLPESAIADEAALAAAVLPAGVSTDSSDDADAAADADADAPHPVAGASDTGVAESGAADGPTGEAAKPE</sequence>
<dbReference type="InterPro" id="IPR002676">
    <property type="entry name" value="RimM_N"/>
</dbReference>
<dbReference type="SUPFAM" id="SSF50447">
    <property type="entry name" value="Translation proteins"/>
    <property type="match status" value="1"/>
</dbReference>
<dbReference type="InterPro" id="IPR036976">
    <property type="entry name" value="RimM_N_sf"/>
</dbReference>
<dbReference type="NCBIfam" id="TIGR02273">
    <property type="entry name" value="16S_RimM"/>
    <property type="match status" value="1"/>
</dbReference>
<accession>A0A3E0W062</accession>
<dbReference type="Gene3D" id="2.40.30.60">
    <property type="entry name" value="RimM"/>
    <property type="match status" value="1"/>
</dbReference>
<evidence type="ECO:0000256" key="5">
    <source>
        <dbReference type="HAMAP-Rule" id="MF_00014"/>
    </source>
</evidence>
<dbReference type="OrthoDB" id="5381335at2"/>
<dbReference type="Pfam" id="PF24986">
    <property type="entry name" value="PRC_RimM"/>
    <property type="match status" value="1"/>
</dbReference>
<dbReference type="HAMAP" id="MF_00014">
    <property type="entry name" value="Ribosome_mat_RimM"/>
    <property type="match status" value="1"/>
</dbReference>
<comment type="domain">
    <text evidence="5">The PRC barrel domain binds ribosomal protein uS19.</text>
</comment>
<dbReference type="GO" id="GO:0005737">
    <property type="term" value="C:cytoplasm"/>
    <property type="evidence" value="ECO:0007669"/>
    <property type="project" value="UniProtKB-SubCell"/>
</dbReference>
<dbReference type="InterPro" id="IPR056792">
    <property type="entry name" value="PRC_RimM"/>
</dbReference>